<dbReference type="AlphaFoldDB" id="A0A0P7UHU7"/>
<reference evidence="1 2" key="1">
    <citation type="submission" date="2015-08" db="EMBL/GenBank/DDBJ databases">
        <title>The genome of the Asian arowana (Scleropages formosus).</title>
        <authorList>
            <person name="Tan M.H."/>
            <person name="Gan H.M."/>
            <person name="Croft L.J."/>
            <person name="Austin C.M."/>
        </authorList>
    </citation>
    <scope>NUCLEOTIDE SEQUENCE [LARGE SCALE GENOMIC DNA]</scope>
    <source>
        <strain evidence="1">Aro1</strain>
    </source>
</reference>
<evidence type="ECO:0000313" key="2">
    <source>
        <dbReference type="Proteomes" id="UP000034805"/>
    </source>
</evidence>
<sequence>MAVQVLMCGTRANRNQGPLEASRASQCGAGVWGLRVRFRARDHRPQATQDSTYPVRPSHLAIGMENWADSDAQPPHQG</sequence>
<comment type="caution">
    <text evidence="1">The sequence shown here is derived from an EMBL/GenBank/DDBJ whole genome shotgun (WGS) entry which is preliminary data.</text>
</comment>
<organism evidence="1 2">
    <name type="scientific">Scleropages formosus</name>
    <name type="common">Asian bonytongue</name>
    <name type="synonym">Osteoglossum formosum</name>
    <dbReference type="NCBI Taxonomy" id="113540"/>
    <lineage>
        <taxon>Eukaryota</taxon>
        <taxon>Metazoa</taxon>
        <taxon>Chordata</taxon>
        <taxon>Craniata</taxon>
        <taxon>Vertebrata</taxon>
        <taxon>Euteleostomi</taxon>
        <taxon>Actinopterygii</taxon>
        <taxon>Neopterygii</taxon>
        <taxon>Teleostei</taxon>
        <taxon>Osteoglossocephala</taxon>
        <taxon>Osteoglossomorpha</taxon>
        <taxon>Osteoglossiformes</taxon>
        <taxon>Osteoglossidae</taxon>
        <taxon>Scleropages</taxon>
    </lineage>
</organism>
<evidence type="ECO:0000313" key="1">
    <source>
        <dbReference type="EMBL" id="KPP60723.1"/>
    </source>
</evidence>
<dbReference type="Proteomes" id="UP000034805">
    <property type="component" value="Unassembled WGS sequence"/>
</dbReference>
<gene>
    <name evidence="1" type="ORF">Z043_121251</name>
</gene>
<name>A0A0P7UHU7_SCLFO</name>
<accession>A0A0P7UHU7</accession>
<protein>
    <submittedName>
        <fullName evidence="1">Uncharacterized protein</fullName>
    </submittedName>
</protein>
<dbReference type="EMBL" id="JARO02010403">
    <property type="protein sequence ID" value="KPP60723.1"/>
    <property type="molecule type" value="Genomic_DNA"/>
</dbReference>
<proteinExistence type="predicted"/>